<keyword evidence="1" id="KW-0175">Coiled coil</keyword>
<dbReference type="RefSeq" id="WP_197662788.1">
    <property type="nucleotide sequence ID" value="NZ_JAEAGR010000026.1"/>
</dbReference>
<gene>
    <name evidence="2" type="ORF">I5677_16700</name>
</gene>
<dbReference type="Proteomes" id="UP000623269">
    <property type="component" value="Unassembled WGS sequence"/>
</dbReference>
<evidence type="ECO:0000256" key="1">
    <source>
        <dbReference type="SAM" id="Coils"/>
    </source>
</evidence>
<organism evidence="2 3">
    <name type="scientific">Mobilitalea sibirica</name>
    <dbReference type="NCBI Taxonomy" id="1462919"/>
    <lineage>
        <taxon>Bacteria</taxon>
        <taxon>Bacillati</taxon>
        <taxon>Bacillota</taxon>
        <taxon>Clostridia</taxon>
        <taxon>Lachnospirales</taxon>
        <taxon>Lachnospiraceae</taxon>
        <taxon>Mobilitalea</taxon>
    </lineage>
</organism>
<feature type="coiled-coil region" evidence="1">
    <location>
        <begin position="11"/>
        <end position="52"/>
    </location>
</feature>
<evidence type="ECO:0000313" key="3">
    <source>
        <dbReference type="Proteomes" id="UP000623269"/>
    </source>
</evidence>
<evidence type="ECO:0000313" key="2">
    <source>
        <dbReference type="EMBL" id="MBH1942534.1"/>
    </source>
</evidence>
<comment type="caution">
    <text evidence="2">The sequence shown here is derived from an EMBL/GenBank/DDBJ whole genome shotgun (WGS) entry which is preliminary data.</text>
</comment>
<accession>A0A8J7H1C7</accession>
<keyword evidence="3" id="KW-1185">Reference proteome</keyword>
<name>A0A8J7H1C7_9FIRM</name>
<dbReference type="EMBL" id="JAEAGR010000026">
    <property type="protein sequence ID" value="MBH1942534.1"/>
    <property type="molecule type" value="Genomic_DNA"/>
</dbReference>
<dbReference type="AlphaFoldDB" id="A0A8J7H1C7"/>
<proteinExistence type="predicted"/>
<reference evidence="2" key="1">
    <citation type="submission" date="2020-12" db="EMBL/GenBank/DDBJ databases">
        <title>M. sibirica DSM 26468T genome.</title>
        <authorList>
            <person name="Thieme N."/>
            <person name="Rettenmaier R."/>
            <person name="Zverlov V."/>
            <person name="Liebl W."/>
        </authorList>
    </citation>
    <scope>NUCLEOTIDE SEQUENCE</scope>
    <source>
        <strain evidence="2">DSM 26468</strain>
    </source>
</reference>
<sequence>MNNEELILKMLEEMNTKIDKLDLKTNNLDNNLKEVKREIEKTQKSNALIIEELCYIS</sequence>
<protein>
    <submittedName>
        <fullName evidence="2">Uncharacterized protein</fullName>
    </submittedName>
</protein>